<feature type="repeat" description="ANK" evidence="3">
    <location>
        <begin position="323"/>
        <end position="355"/>
    </location>
</feature>
<dbReference type="SUPFAM" id="SSF53335">
    <property type="entry name" value="S-adenosyl-L-methionine-dependent methyltransferases"/>
    <property type="match status" value="1"/>
</dbReference>
<dbReference type="InterPro" id="IPR002110">
    <property type="entry name" value="Ankyrin_rpt"/>
</dbReference>
<dbReference type="Pfam" id="PF12796">
    <property type="entry name" value="Ank_2"/>
    <property type="match status" value="2"/>
</dbReference>
<keyword evidence="2 3" id="KW-0040">ANK repeat</keyword>
<keyword evidence="1" id="KW-0677">Repeat</keyword>
<accession>A0A1Q9EBA2</accession>
<dbReference type="Gene3D" id="3.40.50.150">
    <property type="entry name" value="Vaccinia Virus protein VP39"/>
    <property type="match status" value="1"/>
</dbReference>
<dbReference type="AlphaFoldDB" id="A0A1Q9EBA2"/>
<name>A0A1Q9EBA2_SYMMI</name>
<dbReference type="InterPro" id="IPR013216">
    <property type="entry name" value="Methyltransf_11"/>
</dbReference>
<protein>
    <submittedName>
        <fullName evidence="5">Kinase D-interacting substrate of 220 kDa</fullName>
    </submittedName>
</protein>
<gene>
    <name evidence="5" type="primary">KIDINS220</name>
    <name evidence="5" type="ORF">AK812_SmicGene12218</name>
</gene>
<dbReference type="Pfam" id="PF08241">
    <property type="entry name" value="Methyltransf_11"/>
    <property type="match status" value="1"/>
</dbReference>
<feature type="repeat" description="ANK" evidence="3">
    <location>
        <begin position="191"/>
        <end position="223"/>
    </location>
</feature>
<dbReference type="GO" id="GO:0008757">
    <property type="term" value="F:S-adenosylmethionine-dependent methyltransferase activity"/>
    <property type="evidence" value="ECO:0007669"/>
    <property type="project" value="InterPro"/>
</dbReference>
<dbReference type="PROSITE" id="PS50088">
    <property type="entry name" value="ANK_REPEAT"/>
    <property type="match status" value="5"/>
</dbReference>
<comment type="caution">
    <text evidence="5">The sequence shown here is derived from an EMBL/GenBank/DDBJ whole genome shotgun (WGS) entry which is preliminary data.</text>
</comment>
<proteinExistence type="predicted"/>
<dbReference type="Proteomes" id="UP000186817">
    <property type="component" value="Unassembled WGS sequence"/>
</dbReference>
<organism evidence="5 6">
    <name type="scientific">Symbiodinium microadriaticum</name>
    <name type="common">Dinoflagellate</name>
    <name type="synonym">Zooxanthella microadriatica</name>
    <dbReference type="NCBI Taxonomy" id="2951"/>
    <lineage>
        <taxon>Eukaryota</taxon>
        <taxon>Sar</taxon>
        <taxon>Alveolata</taxon>
        <taxon>Dinophyceae</taxon>
        <taxon>Suessiales</taxon>
        <taxon>Symbiodiniaceae</taxon>
        <taxon>Symbiodinium</taxon>
    </lineage>
</organism>
<feature type="domain" description="Methyltransferase type 11" evidence="4">
    <location>
        <begin position="401"/>
        <end position="490"/>
    </location>
</feature>
<evidence type="ECO:0000259" key="4">
    <source>
        <dbReference type="Pfam" id="PF08241"/>
    </source>
</evidence>
<evidence type="ECO:0000313" key="5">
    <source>
        <dbReference type="EMBL" id="OLQ04699.1"/>
    </source>
</evidence>
<dbReference type="SUPFAM" id="SSF48403">
    <property type="entry name" value="Ankyrin repeat"/>
    <property type="match status" value="1"/>
</dbReference>
<dbReference type="CDD" id="cd02440">
    <property type="entry name" value="AdoMet_MTases"/>
    <property type="match status" value="1"/>
</dbReference>
<evidence type="ECO:0000256" key="1">
    <source>
        <dbReference type="ARBA" id="ARBA00022737"/>
    </source>
</evidence>
<evidence type="ECO:0000256" key="3">
    <source>
        <dbReference type="PROSITE-ProRule" id="PRU00023"/>
    </source>
</evidence>
<reference evidence="5 6" key="1">
    <citation type="submission" date="2016-02" db="EMBL/GenBank/DDBJ databases">
        <title>Genome analysis of coral dinoflagellate symbionts highlights evolutionary adaptations to a symbiotic lifestyle.</title>
        <authorList>
            <person name="Aranda M."/>
            <person name="Li Y."/>
            <person name="Liew Y.J."/>
            <person name="Baumgarten S."/>
            <person name="Simakov O."/>
            <person name="Wilson M."/>
            <person name="Piel J."/>
            <person name="Ashoor H."/>
            <person name="Bougouffa S."/>
            <person name="Bajic V.B."/>
            <person name="Ryu T."/>
            <person name="Ravasi T."/>
            <person name="Bayer T."/>
            <person name="Micklem G."/>
            <person name="Kim H."/>
            <person name="Bhak J."/>
            <person name="Lajeunesse T.C."/>
            <person name="Voolstra C.R."/>
        </authorList>
    </citation>
    <scope>NUCLEOTIDE SEQUENCE [LARGE SCALE GENOMIC DNA]</scope>
    <source>
        <strain evidence="5 6">CCMP2467</strain>
    </source>
</reference>
<dbReference type="Pfam" id="PF00023">
    <property type="entry name" value="Ank"/>
    <property type="match status" value="1"/>
</dbReference>
<dbReference type="PANTHER" id="PTHR24171">
    <property type="entry name" value="ANKYRIN REPEAT DOMAIN-CONTAINING PROTEIN 39-RELATED"/>
    <property type="match status" value="1"/>
</dbReference>
<evidence type="ECO:0000313" key="6">
    <source>
        <dbReference type="Proteomes" id="UP000186817"/>
    </source>
</evidence>
<dbReference type="SMART" id="SM00248">
    <property type="entry name" value="ANK"/>
    <property type="match status" value="7"/>
</dbReference>
<dbReference type="EMBL" id="LSRX01000203">
    <property type="protein sequence ID" value="OLQ04699.1"/>
    <property type="molecule type" value="Genomic_DNA"/>
</dbReference>
<feature type="repeat" description="ANK" evidence="3">
    <location>
        <begin position="290"/>
        <end position="322"/>
    </location>
</feature>
<keyword evidence="5" id="KW-0808">Transferase</keyword>
<sequence length="529" mass="56900">MDSAGHVDWTTFVDFTNVAAAGSQLGWRTLFYGPQSLLEQACATEHGSLDCRHDLHPTPMLSTSATPAGAGSEAPPYADPKLGSVYWDARHARAGAAFFDWYVPYARLHPVFSLMLPGPDMSPEILDVGFGTSEDTVKLDCAMDLDLVLLTFADASKEQVNHLTDAASKGSVAEVHAMLQRPQDPDLLDKFGCTALHWASSEGHLEVLYLLLEAGSDVNFPADNGETALTAASEEGRVKIVQELLEASADVNLPGSYGSTALIIASGGGHHELVGKLLEAGADVNCRGNEGATALMMASFRGDAESVRVLLEASSDPNLQDCEGQTALGMALSQGHLELARLLVEGGSDLNLPTGIGRIAMRMASRRGDDEFVRLLETLHVKPETPKAGGPLLLEVPLRLFENGWELVTAIDTSAEAVRLAKGRGLHQERPALQFLQMDARALNFPDECFDVVFDKATLDTILCAANNTNQAQAYVSEVYRVLKPGGLFLVVSHSGPSCRLHHLVQDPLRSWQIQVARLPLRPASNHRG</sequence>
<dbReference type="InterPro" id="IPR029063">
    <property type="entry name" value="SAM-dependent_MTases_sf"/>
</dbReference>
<dbReference type="PROSITE" id="PS50297">
    <property type="entry name" value="ANK_REP_REGION"/>
    <property type="match status" value="5"/>
</dbReference>
<keyword evidence="6" id="KW-1185">Reference proteome</keyword>
<dbReference type="Gene3D" id="1.25.40.20">
    <property type="entry name" value="Ankyrin repeat-containing domain"/>
    <property type="match status" value="2"/>
</dbReference>
<feature type="repeat" description="ANK" evidence="3">
    <location>
        <begin position="257"/>
        <end position="289"/>
    </location>
</feature>
<feature type="repeat" description="ANK" evidence="3">
    <location>
        <begin position="224"/>
        <end position="256"/>
    </location>
</feature>
<dbReference type="OrthoDB" id="411785at2759"/>
<keyword evidence="5" id="KW-0418">Kinase</keyword>
<dbReference type="InterPro" id="IPR036770">
    <property type="entry name" value="Ankyrin_rpt-contain_sf"/>
</dbReference>
<dbReference type="PRINTS" id="PR01415">
    <property type="entry name" value="ANKYRIN"/>
</dbReference>
<evidence type="ECO:0000256" key="2">
    <source>
        <dbReference type="ARBA" id="ARBA00023043"/>
    </source>
</evidence>
<dbReference type="GO" id="GO:0016301">
    <property type="term" value="F:kinase activity"/>
    <property type="evidence" value="ECO:0007669"/>
    <property type="project" value="UniProtKB-KW"/>
</dbReference>